<dbReference type="Gene3D" id="1.20.1250.20">
    <property type="entry name" value="MFS general substrate transporter like domains"/>
    <property type="match status" value="1"/>
</dbReference>
<feature type="transmembrane region" description="Helical" evidence="6">
    <location>
        <begin position="283"/>
        <end position="303"/>
    </location>
</feature>
<sequence>MEELAELGHLFMTVFLSTLSAIMVVPAITDVTMEALCPGVDECSLAIYLSGFQQAVIGVGTVVMMPLIGNLSDRYGRKALLTFPITISIIPLATLAYSRSTEFFYAYYILRTLTAMLSEGSTNCLALAYVADNISESKRTSAFGILAGVGSAAFVFGTLAARFLSTALAFQVAAVLSMVAAVYMRVFLKDKLSETGHLLAQPILKQIVSNDDEVGDGESCVLTNKVAFKAFPSVGDLVSLLRTSVTFSQAAIVTFFNSLAEGGLQAAMMYYLKARFQFSKNQYADLMLIVGLAGMLSQVSIMVTPQQLVLMPLLAPFVAEQKLLSLGLLVGCANTVVLSVAWSNWVPYATAVFTVVVVLVTPCLRSIASKQVGSSEQGKAQGCLSGIGSIGSIISPLLFSPLTAMFLSEKPPFDFPGFSILCIGFMTMIAFIQSLMITADHHHHQIPTHKIDCSDRLEASSCDHLR</sequence>
<feature type="transmembrane region" description="Helical" evidence="6">
    <location>
        <begin position="45"/>
        <end position="68"/>
    </location>
</feature>
<evidence type="ECO:0000256" key="2">
    <source>
        <dbReference type="ARBA" id="ARBA00022448"/>
    </source>
</evidence>
<gene>
    <name evidence="8" type="ORF">LITE_LOCUS37996</name>
</gene>
<accession>A0AAV0PDE7</accession>
<dbReference type="SUPFAM" id="SSF103473">
    <property type="entry name" value="MFS general substrate transporter"/>
    <property type="match status" value="1"/>
</dbReference>
<feature type="transmembrane region" description="Helical" evidence="6">
    <location>
        <begin position="348"/>
        <end position="368"/>
    </location>
</feature>
<dbReference type="PROSITE" id="PS50850">
    <property type="entry name" value="MFS"/>
    <property type="match status" value="1"/>
</dbReference>
<feature type="transmembrane region" description="Helical" evidence="6">
    <location>
        <begin position="142"/>
        <end position="161"/>
    </location>
</feature>
<keyword evidence="5 6" id="KW-0472">Membrane</keyword>
<dbReference type="Pfam" id="PF07690">
    <property type="entry name" value="MFS_1"/>
    <property type="match status" value="1"/>
</dbReference>
<feature type="transmembrane region" description="Helical" evidence="6">
    <location>
        <begin position="104"/>
        <end position="130"/>
    </location>
</feature>
<keyword evidence="9" id="KW-1185">Reference proteome</keyword>
<feature type="transmembrane region" description="Helical" evidence="6">
    <location>
        <begin position="380"/>
        <end position="398"/>
    </location>
</feature>
<comment type="caution">
    <text evidence="8">The sequence shown here is derived from an EMBL/GenBank/DDBJ whole genome shotgun (WGS) entry which is preliminary data.</text>
</comment>
<evidence type="ECO:0000256" key="4">
    <source>
        <dbReference type="ARBA" id="ARBA00022989"/>
    </source>
</evidence>
<protein>
    <recommendedName>
        <fullName evidence="7">Major facilitator superfamily (MFS) profile domain-containing protein</fullName>
    </recommendedName>
</protein>
<dbReference type="PRINTS" id="PR01035">
    <property type="entry name" value="TCRTETA"/>
</dbReference>
<dbReference type="GO" id="GO:0016020">
    <property type="term" value="C:membrane"/>
    <property type="evidence" value="ECO:0007669"/>
    <property type="project" value="UniProtKB-SubCell"/>
</dbReference>
<name>A0AAV0PDE7_9ROSI</name>
<reference evidence="8" key="1">
    <citation type="submission" date="2022-08" db="EMBL/GenBank/DDBJ databases">
        <authorList>
            <person name="Gutierrez-Valencia J."/>
        </authorList>
    </citation>
    <scope>NUCLEOTIDE SEQUENCE</scope>
</reference>
<dbReference type="Proteomes" id="UP001154282">
    <property type="component" value="Unassembled WGS sequence"/>
</dbReference>
<feature type="domain" description="Major facilitator superfamily (MFS) profile" evidence="7">
    <location>
        <begin position="6"/>
        <end position="442"/>
    </location>
</feature>
<dbReference type="PANTHER" id="PTHR23504:SF95">
    <property type="entry name" value="MAJOR FACILITATOR SUPERFAMILY PROTEIN"/>
    <property type="match status" value="1"/>
</dbReference>
<evidence type="ECO:0000259" key="7">
    <source>
        <dbReference type="PROSITE" id="PS50850"/>
    </source>
</evidence>
<keyword evidence="4 6" id="KW-1133">Transmembrane helix</keyword>
<dbReference type="GO" id="GO:0022857">
    <property type="term" value="F:transmembrane transporter activity"/>
    <property type="evidence" value="ECO:0007669"/>
    <property type="project" value="InterPro"/>
</dbReference>
<feature type="transmembrane region" description="Helical" evidence="6">
    <location>
        <begin position="7"/>
        <end position="25"/>
    </location>
</feature>
<dbReference type="PANTHER" id="PTHR23504">
    <property type="entry name" value="MAJOR FACILITATOR SUPERFAMILY DOMAIN-CONTAINING PROTEIN 10"/>
    <property type="match status" value="1"/>
</dbReference>
<keyword evidence="2" id="KW-0813">Transport</keyword>
<dbReference type="InterPro" id="IPR020846">
    <property type="entry name" value="MFS_dom"/>
</dbReference>
<evidence type="ECO:0000256" key="5">
    <source>
        <dbReference type="ARBA" id="ARBA00023136"/>
    </source>
</evidence>
<feature type="transmembrane region" description="Helical" evidence="6">
    <location>
        <begin position="80"/>
        <end position="98"/>
    </location>
</feature>
<proteinExistence type="predicted"/>
<evidence type="ECO:0000256" key="6">
    <source>
        <dbReference type="SAM" id="Phobius"/>
    </source>
</evidence>
<feature type="transmembrane region" description="Helical" evidence="6">
    <location>
        <begin position="418"/>
        <end position="437"/>
    </location>
</feature>
<dbReference type="CDD" id="cd17330">
    <property type="entry name" value="MFS_SLC46_TetA_like"/>
    <property type="match status" value="1"/>
</dbReference>
<dbReference type="InterPro" id="IPR036259">
    <property type="entry name" value="MFS_trans_sf"/>
</dbReference>
<keyword evidence="3 6" id="KW-0812">Transmembrane</keyword>
<evidence type="ECO:0000256" key="3">
    <source>
        <dbReference type="ARBA" id="ARBA00022692"/>
    </source>
</evidence>
<feature type="transmembrane region" description="Helical" evidence="6">
    <location>
        <begin position="167"/>
        <end position="188"/>
    </location>
</feature>
<dbReference type="EMBL" id="CAMGYJ010000008">
    <property type="protein sequence ID" value="CAI0468925.1"/>
    <property type="molecule type" value="Genomic_DNA"/>
</dbReference>
<dbReference type="AlphaFoldDB" id="A0AAV0PDE7"/>
<evidence type="ECO:0000313" key="9">
    <source>
        <dbReference type="Proteomes" id="UP001154282"/>
    </source>
</evidence>
<dbReference type="InterPro" id="IPR011701">
    <property type="entry name" value="MFS"/>
</dbReference>
<organism evidence="8 9">
    <name type="scientific">Linum tenue</name>
    <dbReference type="NCBI Taxonomy" id="586396"/>
    <lineage>
        <taxon>Eukaryota</taxon>
        <taxon>Viridiplantae</taxon>
        <taxon>Streptophyta</taxon>
        <taxon>Embryophyta</taxon>
        <taxon>Tracheophyta</taxon>
        <taxon>Spermatophyta</taxon>
        <taxon>Magnoliopsida</taxon>
        <taxon>eudicotyledons</taxon>
        <taxon>Gunneridae</taxon>
        <taxon>Pentapetalae</taxon>
        <taxon>rosids</taxon>
        <taxon>fabids</taxon>
        <taxon>Malpighiales</taxon>
        <taxon>Linaceae</taxon>
        <taxon>Linum</taxon>
    </lineage>
</organism>
<evidence type="ECO:0000256" key="1">
    <source>
        <dbReference type="ARBA" id="ARBA00004141"/>
    </source>
</evidence>
<evidence type="ECO:0000313" key="8">
    <source>
        <dbReference type="EMBL" id="CAI0468925.1"/>
    </source>
</evidence>
<dbReference type="InterPro" id="IPR001958">
    <property type="entry name" value="Tet-R_TetA/multi-R_MdtG-like"/>
</dbReference>
<comment type="subcellular location">
    <subcellularLocation>
        <location evidence="1">Membrane</location>
        <topology evidence="1">Multi-pass membrane protein</topology>
    </subcellularLocation>
</comment>